<reference evidence="1 2" key="1">
    <citation type="submission" date="2018-03" db="EMBL/GenBank/DDBJ databases">
        <title>Draft Genome Sequences of the Obligatory Marine Myxobacteria Enhygromyxa salina SWB005.</title>
        <authorList>
            <person name="Poehlein A."/>
            <person name="Moghaddam J.A."/>
            <person name="Harms H."/>
            <person name="Alanjari M."/>
            <person name="Koenig G.M."/>
            <person name="Daniel R."/>
            <person name="Schaeberle T.F."/>
        </authorList>
    </citation>
    <scope>NUCLEOTIDE SEQUENCE [LARGE SCALE GENOMIC DNA]</scope>
    <source>
        <strain evidence="1 2">SWB005</strain>
    </source>
</reference>
<dbReference type="PANTHER" id="PTHR37909:SF1">
    <property type="entry name" value="S-ADENOSYL-L-METHIONINE-DEPENDENT METHYLTRANSFERASES SUPERFAMILY PROTEIN"/>
    <property type="match status" value="1"/>
</dbReference>
<dbReference type="Proteomes" id="UP000237968">
    <property type="component" value="Unassembled WGS sequence"/>
</dbReference>
<proteinExistence type="predicted"/>
<dbReference type="PANTHER" id="PTHR37909">
    <property type="entry name" value="S-ADENOSYL-L-METHIONINE-DEPENDENT METHYLTRANSFERASES SUPERFAMILY PROTEIN"/>
    <property type="match status" value="1"/>
</dbReference>
<dbReference type="Gene3D" id="3.40.50.150">
    <property type="entry name" value="Vaccinia Virus protein VP39"/>
    <property type="match status" value="1"/>
</dbReference>
<evidence type="ECO:0000313" key="2">
    <source>
        <dbReference type="Proteomes" id="UP000237968"/>
    </source>
</evidence>
<dbReference type="RefSeq" id="WP_258182960.1">
    <property type="nucleotide sequence ID" value="NZ_PVNK01000187.1"/>
</dbReference>
<name>A0A2S9XKP4_9BACT</name>
<protein>
    <recommendedName>
        <fullName evidence="3">Class I SAM-dependent methyltransferase</fullName>
    </recommendedName>
</protein>
<sequence>MIRAALPYLGDNLLMLADVLTELELAGIDEPVLLRASEGEKLERILAHGTDRAGYPGDRRWRHDPAIAHEDVILATTPQENRDGEAEPERSTSLKKFAVIDAPLLLIYEAAALERLRPKEYRFVDPRAKLGALRAVFTIAKHALPEGWLRPAEGMAYRAVVERALDPSGAARGVVVEVGCWLGRSTSYIARLCHARGARLVCVDTWAGSSDRFDAAYRELLAARDVEAEFAAHLDALGVRVERRRVPSVEAAAGFERGSVDLVFLDASHDEAAVAEDIAAWRPKLRPGGVLAGHDYAESHPGVIAAVDRAARGLGCAVRRGPGSLWWFE</sequence>
<dbReference type="EMBL" id="PVNK01000187">
    <property type="protein sequence ID" value="PRP93310.1"/>
    <property type="molecule type" value="Genomic_DNA"/>
</dbReference>
<dbReference type="InterPro" id="IPR029063">
    <property type="entry name" value="SAM-dependent_MTases_sf"/>
</dbReference>
<comment type="caution">
    <text evidence="1">The sequence shown here is derived from an EMBL/GenBank/DDBJ whole genome shotgun (WGS) entry which is preliminary data.</text>
</comment>
<keyword evidence="2" id="KW-1185">Reference proteome</keyword>
<dbReference type="Pfam" id="PF13578">
    <property type="entry name" value="Methyltransf_24"/>
    <property type="match status" value="1"/>
</dbReference>
<organism evidence="1 2">
    <name type="scientific">Enhygromyxa salina</name>
    <dbReference type="NCBI Taxonomy" id="215803"/>
    <lineage>
        <taxon>Bacteria</taxon>
        <taxon>Pseudomonadati</taxon>
        <taxon>Myxococcota</taxon>
        <taxon>Polyangia</taxon>
        <taxon>Nannocystales</taxon>
        <taxon>Nannocystaceae</taxon>
        <taxon>Enhygromyxa</taxon>
    </lineage>
</organism>
<evidence type="ECO:0008006" key="3">
    <source>
        <dbReference type="Google" id="ProtNLM"/>
    </source>
</evidence>
<evidence type="ECO:0000313" key="1">
    <source>
        <dbReference type="EMBL" id="PRP93310.1"/>
    </source>
</evidence>
<dbReference type="SUPFAM" id="SSF53335">
    <property type="entry name" value="S-adenosyl-L-methionine-dependent methyltransferases"/>
    <property type="match status" value="1"/>
</dbReference>
<dbReference type="AlphaFoldDB" id="A0A2S9XKP4"/>
<accession>A0A2S9XKP4</accession>
<gene>
    <name evidence="1" type="ORF">ENSA5_43320</name>
</gene>